<dbReference type="CDD" id="cd07438">
    <property type="entry name" value="PHP_HisPPase_AMP"/>
    <property type="match status" value="1"/>
</dbReference>
<feature type="domain" description="Polymerase/histidinol phosphatase N-terminal" evidence="1">
    <location>
        <begin position="9"/>
        <end position="74"/>
    </location>
</feature>
<proteinExistence type="predicted"/>
<accession>A0ABY6G0T3</accession>
<evidence type="ECO:0000313" key="2">
    <source>
        <dbReference type="EMBL" id="UYG16807.1"/>
    </source>
</evidence>
<organism evidence="2 3">
    <name type="scientific">Brachybacterium huguangmaarense</name>
    <dbReference type="NCBI Taxonomy" id="1652028"/>
    <lineage>
        <taxon>Bacteria</taxon>
        <taxon>Bacillati</taxon>
        <taxon>Actinomycetota</taxon>
        <taxon>Actinomycetes</taxon>
        <taxon>Micrococcales</taxon>
        <taxon>Dermabacteraceae</taxon>
        <taxon>Brachybacterium</taxon>
    </lineage>
</organism>
<keyword evidence="3" id="KW-1185">Reference proteome</keyword>
<dbReference type="PANTHER" id="PTHR42924:SF3">
    <property type="entry name" value="POLYMERASE_HISTIDINOL PHOSPHATASE N-TERMINAL DOMAIN-CONTAINING PROTEIN"/>
    <property type="match status" value="1"/>
</dbReference>
<gene>
    <name evidence="2" type="ORF">BRM3_14590</name>
</gene>
<dbReference type="Gene3D" id="1.10.150.650">
    <property type="match status" value="1"/>
</dbReference>
<dbReference type="InterPro" id="IPR003141">
    <property type="entry name" value="Pol/His_phosphatase_N"/>
</dbReference>
<dbReference type="SMART" id="SM00481">
    <property type="entry name" value="POLIIIAc"/>
    <property type="match status" value="1"/>
</dbReference>
<dbReference type="RefSeq" id="WP_263594020.1">
    <property type="nucleotide sequence ID" value="NZ_CP107020.1"/>
</dbReference>
<name>A0ABY6G0T3_9MICO</name>
<dbReference type="Pfam" id="PF02811">
    <property type="entry name" value="PHP"/>
    <property type="match status" value="1"/>
</dbReference>
<dbReference type="EMBL" id="CP107020">
    <property type="protein sequence ID" value="UYG16807.1"/>
    <property type="molecule type" value="Genomic_DNA"/>
</dbReference>
<dbReference type="InterPro" id="IPR016195">
    <property type="entry name" value="Pol/histidinol_Pase-like"/>
</dbReference>
<dbReference type="PANTHER" id="PTHR42924">
    <property type="entry name" value="EXONUCLEASE"/>
    <property type="match status" value="1"/>
</dbReference>
<dbReference type="InterPro" id="IPR004013">
    <property type="entry name" value="PHP_dom"/>
</dbReference>
<dbReference type="InterPro" id="IPR052018">
    <property type="entry name" value="PHP_domain"/>
</dbReference>
<dbReference type="SUPFAM" id="SSF89550">
    <property type="entry name" value="PHP domain-like"/>
    <property type="match status" value="1"/>
</dbReference>
<dbReference type="Proteomes" id="UP001164305">
    <property type="component" value="Chromosome"/>
</dbReference>
<evidence type="ECO:0000313" key="3">
    <source>
        <dbReference type="Proteomes" id="UP001164305"/>
    </source>
</evidence>
<sequence length="290" mass="30451">MRPGPDDRIDLHTHTTFSDGTCGVDELVRRAREAGLDAIGLTDHDTIAGWAEAPEAVRCHGVAVVPGIEVSTEYGHSSVHVLALLPDPSPDTALAHEILRARDSRRTRARAMVERLSADFPVTWELVAEQVAGEATTVGRPHIADALVAAGVVADRHEAFASMLAPSSPYYVGHYAPSPEVAVAAIRDSGGVAVAAHPASGSRGAAVPMELLESMAAAGLAGVEVDHREHGESERRRLAAFARAHGLLTTGGSDYHGRGKPNRLGENLTSPAVLEAMISLSSSGTEVLWP</sequence>
<dbReference type="Gene3D" id="3.20.20.140">
    <property type="entry name" value="Metal-dependent hydrolases"/>
    <property type="match status" value="1"/>
</dbReference>
<protein>
    <submittedName>
        <fullName evidence="2">PHP domain-containing protein</fullName>
    </submittedName>
</protein>
<evidence type="ECO:0000259" key="1">
    <source>
        <dbReference type="SMART" id="SM00481"/>
    </source>
</evidence>
<reference evidence="2" key="1">
    <citation type="submission" date="2022-10" db="EMBL/GenBank/DDBJ databases">
        <title>Whole-Genome Sequencing of Brachybacterium huguangmaarense BRM-3, Isolated from Betula schmidtii.</title>
        <authorList>
            <person name="Haam D."/>
        </authorList>
    </citation>
    <scope>NUCLEOTIDE SEQUENCE</scope>
    <source>
        <strain evidence="2">BRM-3</strain>
    </source>
</reference>